<dbReference type="Gene3D" id="3.90.550.10">
    <property type="entry name" value="Spore Coat Polysaccharide Biosynthesis Protein SpsA, Chain A"/>
    <property type="match status" value="1"/>
</dbReference>
<dbReference type="EMBL" id="JACHFQ010000002">
    <property type="protein sequence ID" value="MBB5225254.1"/>
    <property type="molecule type" value="Genomic_DNA"/>
</dbReference>
<protein>
    <recommendedName>
        <fullName evidence="1">Glycosyltransferase 2-like domain-containing protein</fullName>
    </recommendedName>
</protein>
<accession>A0A7W8G7P4</accession>
<dbReference type="CDD" id="cd04186">
    <property type="entry name" value="GT_2_like_c"/>
    <property type="match status" value="1"/>
</dbReference>
<dbReference type="InterPro" id="IPR001173">
    <property type="entry name" value="Glyco_trans_2-like"/>
</dbReference>
<feature type="domain" description="Glycosyltransferase 2-like" evidence="1">
    <location>
        <begin position="7"/>
        <end position="113"/>
    </location>
</feature>
<sequence>MSQIDVSIIIVNYNTKKLLSDCLKSIYEQTKNIDFEIIVSDNGSIDGSIEMLKADFPHVILIENNANLGFGTANNRGLEVAKGKYIFYLNSDTLLLNNSVKIFFDYFEDNGERENIGALGTNLTDINGNIVSSYGSACGEFASAKEFIFDRQKLLIGTYKAAFRHYVLRRKLKEVISHKKFTKHFGPVGYITGADLFLRNNNHARFDENIFLYYEETDLEYQLTKAGYKCILIDNAKIVHLEGGSEKKTSLEVLDLASFSKINLFKSSIYFLKKNKLASTIQILRLKFITMLIWLNPLIFAKTRKYIFPMLKI</sequence>
<dbReference type="RefSeq" id="WP_184657358.1">
    <property type="nucleotide sequence ID" value="NZ_CP031518.1"/>
</dbReference>
<dbReference type="Proteomes" id="UP000518887">
    <property type="component" value="Unassembled WGS sequence"/>
</dbReference>
<dbReference type="PANTHER" id="PTHR43179">
    <property type="entry name" value="RHAMNOSYLTRANSFERASE WBBL"/>
    <property type="match status" value="1"/>
</dbReference>
<evidence type="ECO:0000313" key="2">
    <source>
        <dbReference type="EMBL" id="MBB5225254.1"/>
    </source>
</evidence>
<proteinExistence type="predicted"/>
<reference evidence="2 3" key="1">
    <citation type="submission" date="2020-08" db="EMBL/GenBank/DDBJ databases">
        <title>Genomic Encyclopedia of Type Strains, Phase IV (KMG-IV): sequencing the most valuable type-strain genomes for metagenomic binning, comparative biology and taxonomic classification.</title>
        <authorList>
            <person name="Goeker M."/>
        </authorList>
    </citation>
    <scope>NUCLEOTIDE SEQUENCE [LARGE SCALE GENOMIC DNA]</scope>
    <source>
        <strain evidence="2 3">DSM 103462</strain>
    </source>
</reference>
<organism evidence="2 3">
    <name type="scientific">Treponema ruminis</name>
    <dbReference type="NCBI Taxonomy" id="744515"/>
    <lineage>
        <taxon>Bacteria</taxon>
        <taxon>Pseudomonadati</taxon>
        <taxon>Spirochaetota</taxon>
        <taxon>Spirochaetia</taxon>
        <taxon>Spirochaetales</taxon>
        <taxon>Treponemataceae</taxon>
        <taxon>Treponema</taxon>
    </lineage>
</organism>
<dbReference type="AlphaFoldDB" id="A0A7W8G7P4"/>
<comment type="caution">
    <text evidence="2">The sequence shown here is derived from an EMBL/GenBank/DDBJ whole genome shotgun (WGS) entry which is preliminary data.</text>
</comment>
<dbReference type="SUPFAM" id="SSF53448">
    <property type="entry name" value="Nucleotide-diphospho-sugar transferases"/>
    <property type="match status" value="1"/>
</dbReference>
<dbReference type="Pfam" id="PF00535">
    <property type="entry name" value="Glycos_transf_2"/>
    <property type="match status" value="1"/>
</dbReference>
<evidence type="ECO:0000259" key="1">
    <source>
        <dbReference type="Pfam" id="PF00535"/>
    </source>
</evidence>
<gene>
    <name evidence="2" type="ORF">HNP76_000598</name>
</gene>
<evidence type="ECO:0000313" key="3">
    <source>
        <dbReference type="Proteomes" id="UP000518887"/>
    </source>
</evidence>
<keyword evidence="3" id="KW-1185">Reference proteome</keyword>
<dbReference type="PANTHER" id="PTHR43179:SF7">
    <property type="entry name" value="RHAMNOSYLTRANSFERASE WBBL"/>
    <property type="match status" value="1"/>
</dbReference>
<name>A0A7W8G7P4_9SPIR</name>
<dbReference type="InterPro" id="IPR029044">
    <property type="entry name" value="Nucleotide-diphossugar_trans"/>
</dbReference>